<accession>F4H5P1</accession>
<dbReference type="HOGENOM" id="CLU_3133717_0_0_11"/>
<reference evidence="1 2" key="1">
    <citation type="submission" date="2011-04" db="EMBL/GenBank/DDBJ databases">
        <title>Complete sequence of Cellulomonas fimi ATCC 484.</title>
        <authorList>
            <consortium name="US DOE Joint Genome Institute"/>
            <person name="Lucas S."/>
            <person name="Han J."/>
            <person name="Lapidus A."/>
            <person name="Cheng J.-F."/>
            <person name="Goodwin L."/>
            <person name="Pitluck S."/>
            <person name="Peters L."/>
            <person name="Chertkov O."/>
            <person name="Detter J.C."/>
            <person name="Han C."/>
            <person name="Tapia R."/>
            <person name="Land M."/>
            <person name="Hauser L."/>
            <person name="Kyrpides N."/>
            <person name="Ivanova N."/>
            <person name="Ovchinnikova G."/>
            <person name="Pagani I."/>
            <person name="Mead D."/>
            <person name="Brumm P."/>
            <person name="Woyke T."/>
        </authorList>
    </citation>
    <scope>NUCLEOTIDE SEQUENCE [LARGE SCALE GENOMIC DNA]</scope>
    <source>
        <strain evidence="2">ATCC 484 / DSM 20113 / JCM 1341 / NBRC 15513 / NCIMB 8980 / NCTC 7547</strain>
    </source>
</reference>
<organism evidence="1 2">
    <name type="scientific">Cellulomonas fimi (strain ATCC 484 / DSM 20113 / JCM 1341 / CCUG 24087 / LMG 16345 / NBRC 15513 / NCIMB 8980 / NCTC 7547 / NRS-133)</name>
    <dbReference type="NCBI Taxonomy" id="590998"/>
    <lineage>
        <taxon>Bacteria</taxon>
        <taxon>Bacillati</taxon>
        <taxon>Actinomycetota</taxon>
        <taxon>Actinomycetes</taxon>
        <taxon>Micrococcales</taxon>
        <taxon>Cellulomonadaceae</taxon>
        <taxon>Cellulomonas</taxon>
    </lineage>
</organism>
<dbReference type="KEGG" id="cfi:Celf_0219"/>
<evidence type="ECO:0000313" key="2">
    <source>
        <dbReference type="Proteomes" id="UP000008460"/>
    </source>
</evidence>
<proteinExistence type="predicted"/>
<dbReference type="RefSeq" id="WP_013769395.1">
    <property type="nucleotide sequence ID" value="NC_015514.1"/>
</dbReference>
<dbReference type="AlphaFoldDB" id="F4H5P1"/>
<dbReference type="Proteomes" id="UP000008460">
    <property type="component" value="Chromosome"/>
</dbReference>
<sequence>MDSRGFSVDPSDATPFILPASRLQAWVALAERSHTVVELVPAQREHLAA</sequence>
<evidence type="ECO:0000313" key="1">
    <source>
        <dbReference type="EMBL" id="AEE44365.1"/>
    </source>
</evidence>
<keyword evidence="2" id="KW-1185">Reference proteome</keyword>
<gene>
    <name evidence="1" type="ordered locus">Celf_0219</name>
</gene>
<dbReference type="EMBL" id="CP002666">
    <property type="protein sequence ID" value="AEE44365.1"/>
    <property type="molecule type" value="Genomic_DNA"/>
</dbReference>
<name>F4H5P1_CELFA</name>
<protein>
    <submittedName>
        <fullName evidence="1">Uncharacterized protein</fullName>
    </submittedName>
</protein>